<dbReference type="SUPFAM" id="SSF47240">
    <property type="entry name" value="Ferritin-like"/>
    <property type="match status" value="1"/>
</dbReference>
<feature type="binding site" evidence="8">
    <location>
        <position position="59"/>
    </location>
    <ligand>
        <name>Fe cation</name>
        <dbReference type="ChEBI" id="CHEBI:24875"/>
        <label>1</label>
    </ligand>
</feature>
<evidence type="ECO:0000256" key="2">
    <source>
        <dbReference type="ARBA" id="ARBA00022688"/>
    </source>
</evidence>
<protein>
    <recommendedName>
        <fullName evidence="8">5-demethoxyubiquinone hydroxylase, mitochondrial</fullName>
        <shortName evidence="8">DMQ hydroxylase</shortName>
        <ecNumber evidence="8">1.14.99.60</ecNumber>
    </recommendedName>
    <alternativeName>
        <fullName evidence="8">Ubiquinone biosynthesis monooxygenase COQ7</fullName>
    </alternativeName>
</protein>
<dbReference type="PANTHER" id="PTHR11237">
    <property type="entry name" value="COENZYME Q10 BIOSYNTHESIS PROTEIN 7"/>
    <property type="match status" value="1"/>
</dbReference>
<keyword evidence="3 8" id="KW-0479">Metal-binding</keyword>
<dbReference type="OrthoDB" id="275371at2759"/>
<feature type="binding site" evidence="8">
    <location>
        <position position="111"/>
    </location>
    <ligand>
        <name>Fe cation</name>
        <dbReference type="ChEBI" id="CHEBI:24875"/>
        <label>2</label>
    </ligand>
</feature>
<dbReference type="GO" id="GO:0031314">
    <property type="term" value="C:extrinsic component of mitochondrial inner membrane"/>
    <property type="evidence" value="ECO:0007669"/>
    <property type="project" value="UniProtKB-UniRule"/>
</dbReference>
<comment type="subunit">
    <text evidence="8">Component of a multi-subunit COQ enzyme complex.</text>
</comment>
<gene>
    <name evidence="9" type="ORF">EVEC_LOCUS4409</name>
</gene>
<dbReference type="GO" id="GO:0016709">
    <property type="term" value="F:oxidoreductase activity, acting on paired donors, with incorporation or reduction of molecular oxygen, NAD(P)H as one donor, and incorporation of one atom of oxygen"/>
    <property type="evidence" value="ECO:0007669"/>
    <property type="project" value="UniProtKB-UniRule"/>
</dbReference>
<dbReference type="EC" id="1.14.99.60" evidence="8"/>
<keyword evidence="2 8" id="KW-0831">Ubiquinone biosynthesis</keyword>
<dbReference type="WBParaSite" id="EVEC_0000470101-mRNA-1">
    <property type="protein sequence ID" value="EVEC_0000470101-mRNA-1"/>
    <property type="gene ID" value="EVEC_0000470101"/>
</dbReference>
<comment type="cofactor">
    <cofactor evidence="8">
        <name>Fe cation</name>
        <dbReference type="ChEBI" id="CHEBI:24875"/>
    </cofactor>
    <text evidence="8">Binds 2 iron ions per subunit.</text>
</comment>
<keyword evidence="6 8" id="KW-0503">Monooxygenase</keyword>
<evidence type="ECO:0000256" key="7">
    <source>
        <dbReference type="ARBA" id="ARBA00023136"/>
    </source>
</evidence>
<comment type="function">
    <text evidence="8">Catalyzes the hydroxylation of 2-polyprenyl-3-methyl-6-methoxy-1,4-benzoquinol (DMQH2) during ubiquinone biosynthesis. Has also a structural role in the COQ enzyme complex, stabilizing other COQ polypeptides. Involved in lifespan determination in a ubiquinone-independent manner.</text>
</comment>
<feature type="binding site" evidence="8">
    <location>
        <position position="150"/>
    </location>
    <ligand>
        <name>Fe cation</name>
        <dbReference type="ChEBI" id="CHEBI:24875"/>
        <label>2</label>
    </ligand>
</feature>
<keyword evidence="7 8" id="KW-0472">Membrane</keyword>
<dbReference type="InterPro" id="IPR009078">
    <property type="entry name" value="Ferritin-like_SF"/>
</dbReference>
<dbReference type="GO" id="GO:0005634">
    <property type="term" value="C:nucleus"/>
    <property type="evidence" value="ECO:0007669"/>
    <property type="project" value="TreeGrafter"/>
</dbReference>
<evidence type="ECO:0000313" key="9">
    <source>
        <dbReference type="EMBL" id="VDD89658.1"/>
    </source>
</evidence>
<reference evidence="11" key="1">
    <citation type="submission" date="2017-02" db="UniProtKB">
        <authorList>
            <consortium name="WormBaseParasite"/>
        </authorList>
    </citation>
    <scope>IDENTIFICATION</scope>
</reference>
<feature type="binding site" evidence="8">
    <location>
        <position position="147"/>
    </location>
    <ligand>
        <name>Fe cation</name>
        <dbReference type="ChEBI" id="CHEBI:24875"/>
        <label>1</label>
    </ligand>
</feature>
<dbReference type="HAMAP" id="MF_01658">
    <property type="entry name" value="COQ7"/>
    <property type="match status" value="1"/>
</dbReference>
<keyword evidence="10" id="KW-1185">Reference proteome</keyword>
<evidence type="ECO:0000256" key="5">
    <source>
        <dbReference type="ARBA" id="ARBA00023004"/>
    </source>
</evidence>
<dbReference type="STRING" id="51028.A0A0N4V3Q6"/>
<comment type="similarity">
    <text evidence="8">Belongs to the COQ7 family.</text>
</comment>
<accession>A0A0N4V3Q6</accession>
<dbReference type="GO" id="GO:0006744">
    <property type="term" value="P:ubiquinone biosynthetic process"/>
    <property type="evidence" value="ECO:0007669"/>
    <property type="project" value="UniProtKB-UniRule"/>
</dbReference>
<comment type="catalytic activity">
    <reaction evidence="8">
        <text>a 5-methoxy-2-methyl-3-(all-trans-polyprenyl)benzene-1,4-diol + AH2 + O2 = a 3-demethylubiquinol + A + H2O</text>
        <dbReference type="Rhea" id="RHEA:50908"/>
        <dbReference type="Rhea" id="RHEA-COMP:10859"/>
        <dbReference type="Rhea" id="RHEA-COMP:10914"/>
        <dbReference type="ChEBI" id="CHEBI:13193"/>
        <dbReference type="ChEBI" id="CHEBI:15377"/>
        <dbReference type="ChEBI" id="CHEBI:15379"/>
        <dbReference type="ChEBI" id="CHEBI:17499"/>
        <dbReference type="ChEBI" id="CHEBI:84167"/>
        <dbReference type="ChEBI" id="CHEBI:84422"/>
        <dbReference type="EC" id="1.14.99.60"/>
    </reaction>
</comment>
<feature type="binding site" evidence="8">
    <location>
        <position position="62"/>
    </location>
    <ligand>
        <name>Fe cation</name>
        <dbReference type="ChEBI" id="CHEBI:24875"/>
        <label>1</label>
    </ligand>
</feature>
<dbReference type="Pfam" id="PF03232">
    <property type="entry name" value="COQ7"/>
    <property type="match status" value="1"/>
</dbReference>
<evidence type="ECO:0000256" key="6">
    <source>
        <dbReference type="ARBA" id="ARBA00023033"/>
    </source>
</evidence>
<dbReference type="GO" id="GO:2000377">
    <property type="term" value="P:regulation of reactive oxygen species metabolic process"/>
    <property type="evidence" value="ECO:0007669"/>
    <property type="project" value="TreeGrafter"/>
</dbReference>
<dbReference type="GO" id="GO:0046872">
    <property type="term" value="F:metal ion binding"/>
    <property type="evidence" value="ECO:0007669"/>
    <property type="project" value="UniProtKB-KW"/>
</dbReference>
<comment type="pathway">
    <text evidence="1 8">Cofactor biosynthesis; ubiquinone biosynthesis.</text>
</comment>
<feature type="binding site" evidence="8">
    <location>
        <position position="147"/>
    </location>
    <ligand>
        <name>Fe cation</name>
        <dbReference type="ChEBI" id="CHEBI:24875"/>
        <label>2</label>
    </ligand>
</feature>
<keyword evidence="4 8" id="KW-0560">Oxidoreductase</keyword>
<name>A0A0N4V3Q6_ENTVE</name>
<dbReference type="CDD" id="cd01042">
    <property type="entry name" value="DMQH"/>
    <property type="match status" value="1"/>
</dbReference>
<evidence type="ECO:0000313" key="10">
    <source>
        <dbReference type="Proteomes" id="UP000274131"/>
    </source>
</evidence>
<dbReference type="InterPro" id="IPR011566">
    <property type="entry name" value="Ubq_synth_Coq7"/>
</dbReference>
<keyword evidence="8" id="KW-0496">Mitochondrion</keyword>
<evidence type="ECO:0000256" key="4">
    <source>
        <dbReference type="ARBA" id="ARBA00023002"/>
    </source>
</evidence>
<evidence type="ECO:0000256" key="3">
    <source>
        <dbReference type="ARBA" id="ARBA00022723"/>
    </source>
</evidence>
<dbReference type="GO" id="GO:0008682">
    <property type="term" value="F:3-demethoxyubiquinol 3-hydroxylase activity"/>
    <property type="evidence" value="ECO:0007669"/>
    <property type="project" value="UniProtKB-EC"/>
</dbReference>
<comment type="subcellular location">
    <subcellularLocation>
        <location evidence="8">Mitochondrion inner membrane</location>
        <topology evidence="8">Peripheral membrane protein</topology>
        <orientation evidence="8">Matrix side</orientation>
    </subcellularLocation>
</comment>
<dbReference type="AlphaFoldDB" id="A0A0N4V3Q6"/>
<proteinExistence type="inferred from homology"/>
<organism evidence="11">
    <name type="scientific">Enterobius vermicularis</name>
    <name type="common">Human pinworm</name>
    <dbReference type="NCBI Taxonomy" id="51028"/>
    <lineage>
        <taxon>Eukaryota</taxon>
        <taxon>Metazoa</taxon>
        <taxon>Ecdysozoa</taxon>
        <taxon>Nematoda</taxon>
        <taxon>Chromadorea</taxon>
        <taxon>Rhabditida</taxon>
        <taxon>Spirurina</taxon>
        <taxon>Oxyuridomorpha</taxon>
        <taxon>Oxyuroidea</taxon>
        <taxon>Oxyuridae</taxon>
        <taxon>Enterobius</taxon>
    </lineage>
</organism>
<dbReference type="EMBL" id="UXUI01007849">
    <property type="protein sequence ID" value="VDD89658.1"/>
    <property type="molecule type" value="Genomic_DNA"/>
</dbReference>
<dbReference type="PANTHER" id="PTHR11237:SF4">
    <property type="entry name" value="5-DEMETHOXYUBIQUINONE HYDROXYLASE, MITOCHONDRIAL"/>
    <property type="match status" value="1"/>
</dbReference>
<dbReference type="UniPathway" id="UPA00232"/>
<feature type="binding site" evidence="8">
    <location>
        <position position="59"/>
    </location>
    <ligand>
        <name>Fe cation</name>
        <dbReference type="ChEBI" id="CHEBI:24875"/>
        <label>2</label>
    </ligand>
</feature>
<sequence>MQKALASLLPKLGRQSLTHRVLRVDHAGEYAAYKIYAGQIAALQRDPVCSILQHLQNQETEHLCEMERLCAKHQVRKTVFTPLYHFIGFGLGYVSGILGVRTAMGLTVAVEELIAKHYSGQIEKLVEDDPTAHAELLEKLSKFRDDEIEHHDTAVEHGGLQAPFFGAFKWLIQAGCKTAIAISSRV</sequence>
<keyword evidence="8" id="KW-0999">Mitochondrion inner membrane</keyword>
<dbReference type="GO" id="GO:0010468">
    <property type="term" value="P:regulation of gene expression"/>
    <property type="evidence" value="ECO:0007669"/>
    <property type="project" value="TreeGrafter"/>
</dbReference>
<evidence type="ECO:0000256" key="8">
    <source>
        <dbReference type="HAMAP-Rule" id="MF_03194"/>
    </source>
</evidence>
<reference evidence="9 10" key="2">
    <citation type="submission" date="2018-10" db="EMBL/GenBank/DDBJ databases">
        <authorList>
            <consortium name="Pathogen Informatics"/>
        </authorList>
    </citation>
    <scope>NUCLEOTIDE SEQUENCE [LARGE SCALE GENOMIC DNA]</scope>
</reference>
<keyword evidence="5 8" id="KW-0408">Iron</keyword>
<dbReference type="GO" id="GO:0008340">
    <property type="term" value="P:determination of adult lifespan"/>
    <property type="evidence" value="ECO:0007669"/>
    <property type="project" value="TreeGrafter"/>
</dbReference>
<evidence type="ECO:0000313" key="11">
    <source>
        <dbReference type="WBParaSite" id="EVEC_0000470101-mRNA-1"/>
    </source>
</evidence>
<evidence type="ECO:0000256" key="1">
    <source>
        <dbReference type="ARBA" id="ARBA00004749"/>
    </source>
</evidence>
<feature type="binding site" evidence="8">
    <location>
        <position position="29"/>
    </location>
    <ligand>
        <name>Fe cation</name>
        <dbReference type="ChEBI" id="CHEBI:24875"/>
        <label>1</label>
    </ligand>
</feature>
<dbReference type="Proteomes" id="UP000274131">
    <property type="component" value="Unassembled WGS sequence"/>
</dbReference>